<comment type="caution">
    <text evidence="2">The sequence shown here is derived from an EMBL/GenBank/DDBJ whole genome shotgun (WGS) entry which is preliminary data.</text>
</comment>
<dbReference type="Proteomes" id="UP001062776">
    <property type="component" value="Unassembled WGS sequence"/>
</dbReference>
<keyword evidence="1" id="KW-0472">Membrane</keyword>
<feature type="transmembrane region" description="Helical" evidence="1">
    <location>
        <begin position="49"/>
        <end position="70"/>
    </location>
</feature>
<organism evidence="2 3">
    <name type="scientific">Asaia krungthepensis NRIC 0535</name>
    <dbReference type="NCBI Taxonomy" id="1307925"/>
    <lineage>
        <taxon>Bacteria</taxon>
        <taxon>Pseudomonadati</taxon>
        <taxon>Pseudomonadota</taxon>
        <taxon>Alphaproteobacteria</taxon>
        <taxon>Acetobacterales</taxon>
        <taxon>Acetobacteraceae</taxon>
        <taxon>Asaia</taxon>
    </lineage>
</organism>
<keyword evidence="3" id="KW-1185">Reference proteome</keyword>
<sequence>MVWNDIASRLHGHNPLAIAGVAAVCALWIFLPTFVAALRRHRSFRLIALINLIFFWEFWIWMPLMAWALMDRPGDALVARLNAFRHGVRNLFSRRRIP</sequence>
<name>A0ABQ0Q5R8_9PROT</name>
<dbReference type="Pfam" id="PF14373">
    <property type="entry name" value="Imm_superinfect"/>
    <property type="match status" value="1"/>
</dbReference>
<proteinExistence type="predicted"/>
<accession>A0ABQ0Q5R8</accession>
<feature type="transmembrane region" description="Helical" evidence="1">
    <location>
        <begin position="16"/>
        <end position="37"/>
    </location>
</feature>
<keyword evidence="1" id="KW-1133">Transmembrane helix</keyword>
<protein>
    <recommendedName>
        <fullName evidence="4">Superinfection immunity protein</fullName>
    </recommendedName>
</protein>
<keyword evidence="1" id="KW-0812">Transmembrane</keyword>
<gene>
    <name evidence="2" type="ORF">AA0535_2592</name>
</gene>
<evidence type="ECO:0000313" key="3">
    <source>
        <dbReference type="Proteomes" id="UP001062776"/>
    </source>
</evidence>
<evidence type="ECO:0008006" key="4">
    <source>
        <dbReference type="Google" id="ProtNLM"/>
    </source>
</evidence>
<evidence type="ECO:0000313" key="2">
    <source>
        <dbReference type="EMBL" id="GBQ92571.1"/>
    </source>
</evidence>
<dbReference type="RefSeq" id="WP_264817005.1">
    <property type="nucleotide sequence ID" value="NZ_BAPV01000057.1"/>
</dbReference>
<dbReference type="EMBL" id="BAPV01000057">
    <property type="protein sequence ID" value="GBQ92571.1"/>
    <property type="molecule type" value="Genomic_DNA"/>
</dbReference>
<reference evidence="2" key="1">
    <citation type="submission" date="2013-04" db="EMBL/GenBank/DDBJ databases">
        <title>The genome sequencing project of 58 acetic acid bacteria.</title>
        <authorList>
            <person name="Okamoto-Kainuma A."/>
            <person name="Ishikawa M."/>
            <person name="Umino S."/>
            <person name="Koizumi Y."/>
            <person name="Shiwa Y."/>
            <person name="Yoshikawa H."/>
            <person name="Matsutani M."/>
            <person name="Matsushita K."/>
        </authorList>
    </citation>
    <scope>NUCLEOTIDE SEQUENCE</scope>
    <source>
        <strain evidence="2">NRIC 0535</strain>
    </source>
</reference>
<dbReference type="InterPro" id="IPR016410">
    <property type="entry name" value="Phage_imm"/>
</dbReference>
<evidence type="ECO:0000256" key="1">
    <source>
        <dbReference type="SAM" id="Phobius"/>
    </source>
</evidence>